<gene>
    <name evidence="6" type="ORF">AMS69_13000</name>
    <name evidence="7" type="ORF">GOC83_13220</name>
</gene>
<dbReference type="FunFam" id="3.40.50.300:FF:000032">
    <property type="entry name" value="Export ABC transporter ATP-binding protein"/>
    <property type="match status" value="1"/>
</dbReference>
<dbReference type="SMART" id="SM00382">
    <property type="entry name" value="AAA"/>
    <property type="match status" value="1"/>
</dbReference>
<dbReference type="Proteomes" id="UP000610611">
    <property type="component" value="Unassembled WGS sequence"/>
</dbReference>
<reference evidence="6 8" key="1">
    <citation type="submission" date="2015-08" db="EMBL/GenBank/DDBJ databases">
        <title>Genomes of Isolates from Cabo Rojo, PR.</title>
        <authorList>
            <person name="Sanchez-Nieves R.L."/>
            <person name="Montalvo-Rodriguez R."/>
        </authorList>
    </citation>
    <scope>NUCLEOTIDE SEQUENCE [LARGE SCALE GENOMIC DNA]</scope>
    <source>
        <strain evidence="6 8">SL3</strain>
    </source>
</reference>
<dbReference type="AlphaFoldDB" id="A0A0N0U9D6"/>
<dbReference type="PATRIC" id="fig|1705562.3.peg.3183"/>
<dbReference type="STRING" id="1705562.AMS69_13000"/>
<dbReference type="InterPro" id="IPR017871">
    <property type="entry name" value="ABC_transporter-like_CS"/>
</dbReference>
<dbReference type="GO" id="GO:0005524">
    <property type="term" value="F:ATP binding"/>
    <property type="evidence" value="ECO:0007669"/>
    <property type="project" value="UniProtKB-KW"/>
</dbReference>
<dbReference type="PROSITE" id="PS00211">
    <property type="entry name" value="ABC_TRANSPORTER_1"/>
    <property type="match status" value="1"/>
</dbReference>
<dbReference type="Pfam" id="PF00005">
    <property type="entry name" value="ABC_tran"/>
    <property type="match status" value="1"/>
</dbReference>
<organism evidence="6 8">
    <name type="scientific">Haloarcula rubripromontorii</name>
    <dbReference type="NCBI Taxonomy" id="1705562"/>
    <lineage>
        <taxon>Archaea</taxon>
        <taxon>Methanobacteriati</taxon>
        <taxon>Methanobacteriota</taxon>
        <taxon>Stenosarchaea group</taxon>
        <taxon>Halobacteria</taxon>
        <taxon>Halobacteriales</taxon>
        <taxon>Haloarculaceae</taxon>
        <taxon>Haloarcula</taxon>
    </lineage>
</organism>
<evidence type="ECO:0000256" key="3">
    <source>
        <dbReference type="ARBA" id="ARBA00022741"/>
    </source>
</evidence>
<dbReference type="EMBL" id="WOWB01000001">
    <property type="protein sequence ID" value="NLV07091.1"/>
    <property type="molecule type" value="Genomic_DNA"/>
</dbReference>
<dbReference type="GO" id="GO:0016887">
    <property type="term" value="F:ATP hydrolysis activity"/>
    <property type="evidence" value="ECO:0007669"/>
    <property type="project" value="InterPro"/>
</dbReference>
<proteinExistence type="inferred from homology"/>
<evidence type="ECO:0000313" key="7">
    <source>
        <dbReference type="EMBL" id="NLV07091.1"/>
    </source>
</evidence>
<dbReference type="PANTHER" id="PTHR42798">
    <property type="entry name" value="LIPOPROTEIN-RELEASING SYSTEM ATP-BINDING PROTEIN LOLD"/>
    <property type="match status" value="1"/>
</dbReference>
<evidence type="ECO:0000259" key="5">
    <source>
        <dbReference type="PROSITE" id="PS50893"/>
    </source>
</evidence>
<name>A0A0N0U9D6_9EURY</name>
<comment type="caution">
    <text evidence="6">The sequence shown here is derived from an EMBL/GenBank/DDBJ whole genome shotgun (WGS) entry which is preliminary data.</text>
</comment>
<dbReference type="OrthoDB" id="302885at2157"/>
<evidence type="ECO:0000313" key="6">
    <source>
        <dbReference type="EMBL" id="KOX92290.1"/>
    </source>
</evidence>
<comment type="similarity">
    <text evidence="1">Belongs to the ABC transporter superfamily.</text>
</comment>
<dbReference type="InterPro" id="IPR003439">
    <property type="entry name" value="ABC_transporter-like_ATP-bd"/>
</dbReference>
<evidence type="ECO:0000256" key="1">
    <source>
        <dbReference type="ARBA" id="ARBA00005417"/>
    </source>
</evidence>
<accession>A0A0N0U9D6</accession>
<evidence type="ECO:0000313" key="8">
    <source>
        <dbReference type="Proteomes" id="UP000037729"/>
    </source>
</evidence>
<dbReference type="CDD" id="cd03255">
    <property type="entry name" value="ABC_MJ0796_LolCDE_FtsE"/>
    <property type="match status" value="1"/>
</dbReference>
<evidence type="ECO:0000256" key="2">
    <source>
        <dbReference type="ARBA" id="ARBA00022448"/>
    </source>
</evidence>
<dbReference type="Proteomes" id="UP000037729">
    <property type="component" value="Unassembled WGS sequence"/>
</dbReference>
<dbReference type="InterPro" id="IPR017911">
    <property type="entry name" value="MacB-like_ATP-bd"/>
</dbReference>
<dbReference type="SUPFAM" id="SSF52540">
    <property type="entry name" value="P-loop containing nucleoside triphosphate hydrolases"/>
    <property type="match status" value="1"/>
</dbReference>
<dbReference type="GO" id="GO:0022857">
    <property type="term" value="F:transmembrane transporter activity"/>
    <property type="evidence" value="ECO:0007669"/>
    <property type="project" value="UniProtKB-ARBA"/>
</dbReference>
<dbReference type="PANTHER" id="PTHR42798:SF2">
    <property type="entry name" value="ABC TRANSPORTER ATP-BINDING PROTEIN MG467-RELATED"/>
    <property type="match status" value="1"/>
</dbReference>
<dbReference type="InterPro" id="IPR027417">
    <property type="entry name" value="P-loop_NTPase"/>
</dbReference>
<evidence type="ECO:0000256" key="4">
    <source>
        <dbReference type="ARBA" id="ARBA00022840"/>
    </source>
</evidence>
<keyword evidence="8" id="KW-1185">Reference proteome</keyword>
<dbReference type="InterPro" id="IPR003593">
    <property type="entry name" value="AAA+_ATPase"/>
</dbReference>
<dbReference type="EMBL" id="LIUF01000004">
    <property type="protein sequence ID" value="KOX92290.1"/>
    <property type="molecule type" value="Genomic_DNA"/>
</dbReference>
<protein>
    <submittedName>
        <fullName evidence="6">ABC transporter ATP-binding protein</fullName>
    </submittedName>
    <submittedName>
        <fullName evidence="7">ATP-binding cassette domain-containing protein</fullName>
    </submittedName>
</protein>
<feature type="domain" description="ABC transporter" evidence="5">
    <location>
        <begin position="4"/>
        <end position="227"/>
    </location>
</feature>
<dbReference type="PROSITE" id="PS50893">
    <property type="entry name" value="ABC_TRANSPORTER_2"/>
    <property type="match status" value="1"/>
</dbReference>
<reference evidence="7" key="2">
    <citation type="submission" date="2019-12" db="EMBL/GenBank/DDBJ databases">
        <title>The whole-genome sequencing of Haloarcula japonica strain pws8.</title>
        <authorList>
            <person name="Verma D.K."/>
            <person name="Gopal K."/>
            <person name="Prasad E.S."/>
        </authorList>
    </citation>
    <scope>NUCLEOTIDE SEQUENCE</scope>
    <source>
        <strain evidence="7">Pws8</strain>
    </source>
</reference>
<keyword evidence="4 6" id="KW-0067">ATP-binding</keyword>
<sequence>MTVIDAQGLVKRYRTGGQTLYALAGIDFALEAGEFVSIMGPSGSGKTTLLNILGLLDTPTEGTVLLEGQDVTGLGESKRTRLRKQTIGFVFQHFYLLPTLTAVENVEVPLLLDSDPKVKKRARTLLERLGLGDRLDHKPDELSGGQKQRVAIARSLINSPKVVLADEPTGNLDSETGRQILDEFRRIADEDDVAIVAVTHDDLVNEYVDRTVHLVDGTIGRERKNGG</sequence>
<dbReference type="RefSeq" id="WP_053968498.1">
    <property type="nucleotide sequence ID" value="NZ_LIUF01000004.1"/>
</dbReference>
<dbReference type="GO" id="GO:0098796">
    <property type="term" value="C:membrane protein complex"/>
    <property type="evidence" value="ECO:0007669"/>
    <property type="project" value="UniProtKB-ARBA"/>
</dbReference>
<keyword evidence="2" id="KW-0813">Transport</keyword>
<keyword evidence="3" id="KW-0547">Nucleotide-binding</keyword>
<dbReference type="Gene3D" id="3.40.50.300">
    <property type="entry name" value="P-loop containing nucleotide triphosphate hydrolases"/>
    <property type="match status" value="1"/>
</dbReference>